<sequence length="90" mass="10612">MYHLSILDNCTPSSFYSSIYSNRIDEELDDPFEYKECPDHFSHMCINGRCYMDKDNITFCICQPQYEGPHCEYLTNDLKLTVTMIHIICP</sequence>
<dbReference type="Proteomes" id="UP000887540">
    <property type="component" value="Unplaced"/>
</dbReference>
<dbReference type="InterPro" id="IPR000742">
    <property type="entry name" value="EGF"/>
</dbReference>
<name>A0A914ECX4_9BILA</name>
<comment type="caution">
    <text evidence="1">Lacks conserved residue(s) required for the propagation of feature annotation.</text>
</comment>
<accession>A0A914ECX4</accession>
<evidence type="ECO:0000313" key="4">
    <source>
        <dbReference type="WBParaSite" id="ACRNAN_scaffold7348.g14380.t1"/>
    </source>
</evidence>
<dbReference type="SUPFAM" id="SSF57196">
    <property type="entry name" value="EGF/Laminin"/>
    <property type="match status" value="1"/>
</dbReference>
<evidence type="ECO:0000259" key="2">
    <source>
        <dbReference type="PROSITE" id="PS50026"/>
    </source>
</evidence>
<keyword evidence="3" id="KW-1185">Reference proteome</keyword>
<evidence type="ECO:0000256" key="1">
    <source>
        <dbReference type="PROSITE-ProRule" id="PRU00076"/>
    </source>
</evidence>
<reference evidence="4" key="1">
    <citation type="submission" date="2022-11" db="UniProtKB">
        <authorList>
            <consortium name="WormBaseParasite"/>
        </authorList>
    </citation>
    <scope>IDENTIFICATION</scope>
</reference>
<keyword evidence="1" id="KW-1015">Disulfide bond</keyword>
<evidence type="ECO:0000313" key="3">
    <source>
        <dbReference type="Proteomes" id="UP000887540"/>
    </source>
</evidence>
<organism evidence="3 4">
    <name type="scientific">Acrobeloides nanus</name>
    <dbReference type="NCBI Taxonomy" id="290746"/>
    <lineage>
        <taxon>Eukaryota</taxon>
        <taxon>Metazoa</taxon>
        <taxon>Ecdysozoa</taxon>
        <taxon>Nematoda</taxon>
        <taxon>Chromadorea</taxon>
        <taxon>Rhabditida</taxon>
        <taxon>Tylenchina</taxon>
        <taxon>Cephalobomorpha</taxon>
        <taxon>Cephaloboidea</taxon>
        <taxon>Cephalobidae</taxon>
        <taxon>Acrobeloides</taxon>
    </lineage>
</organism>
<feature type="disulfide bond" evidence="1">
    <location>
        <begin position="62"/>
        <end position="71"/>
    </location>
</feature>
<protein>
    <submittedName>
        <fullName evidence="4">EGF-like domain-containing protein</fullName>
    </submittedName>
</protein>
<dbReference type="AlphaFoldDB" id="A0A914ECX4"/>
<dbReference type="Gene3D" id="2.10.25.10">
    <property type="entry name" value="Laminin"/>
    <property type="match status" value="1"/>
</dbReference>
<dbReference type="PROSITE" id="PS00022">
    <property type="entry name" value="EGF_1"/>
    <property type="match status" value="1"/>
</dbReference>
<dbReference type="WBParaSite" id="ACRNAN_scaffold7348.g14380.t1">
    <property type="protein sequence ID" value="ACRNAN_scaffold7348.g14380.t1"/>
    <property type="gene ID" value="ACRNAN_scaffold7348.g14380"/>
</dbReference>
<proteinExistence type="predicted"/>
<dbReference type="PROSITE" id="PS50026">
    <property type="entry name" value="EGF_3"/>
    <property type="match status" value="1"/>
</dbReference>
<feature type="domain" description="EGF-like" evidence="2">
    <location>
        <begin position="33"/>
        <end position="72"/>
    </location>
</feature>
<keyword evidence="1" id="KW-0245">EGF-like domain</keyword>